<protein>
    <recommendedName>
        <fullName evidence="5">GNAT-like C-terminal domain-containing protein</fullName>
    </recommendedName>
</protein>
<accession>A0A1R1B4Y0</accession>
<evidence type="ECO:0000259" key="2">
    <source>
        <dbReference type="Pfam" id="PF18164"/>
    </source>
</evidence>
<dbReference type="Gene3D" id="3.40.630.120">
    <property type="match status" value="1"/>
</dbReference>
<dbReference type="STRING" id="1401.BK123_05680"/>
<evidence type="ECO:0000313" key="3">
    <source>
        <dbReference type="EMBL" id="OME94625.1"/>
    </source>
</evidence>
<sequence>MHLLEFCKGIQLGEEAVRIIVDYGMEESEYAELKQRFQTDRHSFFQHVTGAAGYRQKLLYLFARFSFDAYAEYRVRGIADKIYFDTFSDIRIWCDVCYRDYGEYGIEEYNWLQEHVRLRLFRLGRLQFQPIAFESDLKEGNLTVEKHQLVLNVHIPEGEPLTPQEVEHSFSLARAFFRGIPPIYTCRSWLLYPGLDNILKAESNILRFQRLFHIYEVDEASREAEQRIFNRVTADPSEYGEGTSLQRAAKAFLQNGGKLGRGCGIYVPETIDAAIT</sequence>
<evidence type="ECO:0000313" key="4">
    <source>
        <dbReference type="Proteomes" id="UP000187074"/>
    </source>
</evidence>
<dbReference type="Proteomes" id="UP000187074">
    <property type="component" value="Unassembled WGS sequence"/>
</dbReference>
<name>A0A1R1B4Y0_PAELA</name>
<gene>
    <name evidence="3" type="ORF">BK123_05680</name>
</gene>
<dbReference type="EMBL" id="MRTF01000002">
    <property type="protein sequence ID" value="OME94625.1"/>
    <property type="molecule type" value="Genomic_DNA"/>
</dbReference>
<dbReference type="Pfam" id="PF18082">
    <property type="entry name" value="NAT_N"/>
    <property type="match status" value="1"/>
</dbReference>
<feature type="domain" description="N-acyltransferase N-terminal" evidence="1">
    <location>
        <begin position="1"/>
        <end position="118"/>
    </location>
</feature>
<evidence type="ECO:0008006" key="5">
    <source>
        <dbReference type="Google" id="ProtNLM"/>
    </source>
</evidence>
<dbReference type="Pfam" id="PF18164">
    <property type="entry name" value="GNAT_C"/>
    <property type="match status" value="1"/>
</dbReference>
<dbReference type="InterPro" id="IPR041273">
    <property type="entry name" value="NAT_N"/>
</dbReference>
<dbReference type="OrthoDB" id="2139859at2"/>
<comment type="caution">
    <text evidence="3">The sequence shown here is derived from an EMBL/GenBank/DDBJ whole genome shotgun (WGS) entry which is preliminary data.</text>
</comment>
<dbReference type="InterPro" id="IPR041644">
    <property type="entry name" value="GNAT_C"/>
</dbReference>
<dbReference type="RefSeq" id="WP_076321446.1">
    <property type="nucleotide sequence ID" value="NZ_MRTF01000002.1"/>
</dbReference>
<evidence type="ECO:0000259" key="1">
    <source>
        <dbReference type="Pfam" id="PF18082"/>
    </source>
</evidence>
<organism evidence="3 4">
    <name type="scientific">Paenibacillus lautus</name>
    <name type="common">Bacillus lautus</name>
    <dbReference type="NCBI Taxonomy" id="1401"/>
    <lineage>
        <taxon>Bacteria</taxon>
        <taxon>Bacillati</taxon>
        <taxon>Bacillota</taxon>
        <taxon>Bacilli</taxon>
        <taxon>Bacillales</taxon>
        <taxon>Paenibacillaceae</taxon>
        <taxon>Paenibacillus</taxon>
    </lineage>
</organism>
<proteinExistence type="predicted"/>
<reference evidence="3 4" key="1">
    <citation type="submission" date="2016-11" db="EMBL/GenBank/DDBJ databases">
        <title>Paenibacillus species isolates.</title>
        <authorList>
            <person name="Beno S.M."/>
        </authorList>
    </citation>
    <scope>NUCLEOTIDE SEQUENCE [LARGE SCALE GENOMIC DNA]</scope>
    <source>
        <strain evidence="3 4">FSL F4-0100</strain>
    </source>
</reference>
<dbReference type="AlphaFoldDB" id="A0A1R1B4Y0"/>
<feature type="domain" description="GNAT-like C-terminal" evidence="2">
    <location>
        <begin position="120"/>
        <end position="265"/>
    </location>
</feature>